<comment type="catalytic activity">
    <reaction evidence="1">
        <text>Random endo-hydrolysis of N-acetyl-beta-D-glucosaminide (1-&gt;4)-beta-linkages in chitin and chitodextrins.</text>
        <dbReference type="EC" id="3.2.1.14"/>
    </reaction>
</comment>
<evidence type="ECO:0000256" key="7">
    <source>
        <dbReference type="ARBA" id="ARBA00023026"/>
    </source>
</evidence>
<evidence type="ECO:0000256" key="2">
    <source>
        <dbReference type="ARBA" id="ARBA00008682"/>
    </source>
</evidence>
<feature type="disulfide bond" evidence="11">
    <location>
        <begin position="302"/>
        <end position="306"/>
    </location>
</feature>
<evidence type="ECO:0000256" key="8">
    <source>
        <dbReference type="ARBA" id="ARBA00023277"/>
    </source>
</evidence>
<dbReference type="Pfam" id="PF14856">
    <property type="entry name" value="Hce2"/>
    <property type="match status" value="1"/>
</dbReference>
<dbReference type="SMART" id="SM00257">
    <property type="entry name" value="LysM"/>
    <property type="match status" value="3"/>
</dbReference>
<organism evidence="17 18">
    <name type="scientific">Penicillium brevicompactum</name>
    <dbReference type="NCBI Taxonomy" id="5074"/>
    <lineage>
        <taxon>Eukaryota</taxon>
        <taxon>Fungi</taxon>
        <taxon>Dikarya</taxon>
        <taxon>Ascomycota</taxon>
        <taxon>Pezizomycotina</taxon>
        <taxon>Eurotiomycetes</taxon>
        <taxon>Eurotiomycetidae</taxon>
        <taxon>Eurotiales</taxon>
        <taxon>Aspergillaceae</taxon>
        <taxon>Penicillium</taxon>
    </lineage>
</organism>
<dbReference type="CDD" id="cd00118">
    <property type="entry name" value="LysM"/>
    <property type="match status" value="1"/>
</dbReference>
<dbReference type="PANTHER" id="PTHR47700">
    <property type="entry name" value="V CHITINASE, PUTATIVE (AFU_ORTHOLOGUE AFUA_6G13720)-RELATED"/>
    <property type="match status" value="1"/>
</dbReference>
<dbReference type="SUPFAM" id="SSF54106">
    <property type="entry name" value="LysM domain"/>
    <property type="match status" value="2"/>
</dbReference>
<feature type="domain" description="LysM" evidence="15">
    <location>
        <begin position="52"/>
        <end position="97"/>
    </location>
</feature>
<dbReference type="InterPro" id="IPR001002">
    <property type="entry name" value="Chitin-bd_1"/>
</dbReference>
<evidence type="ECO:0000313" key="18">
    <source>
        <dbReference type="Proteomes" id="UP001147695"/>
    </source>
</evidence>
<sequence length="1309" mass="142028">MATKCGIHAADILHYNPAQGFCSKLTPGQQVCCSSGSLQRKREVLSSRGECQSQTIQAGDNCPALATKCGISSAELLQYNPAKGFCTSITPGQNYCCSSGTLQKKSLLSTRGECKTEKVLQDDSCAAIATRCGISGADFTKYNSAKGFCSKLKPGQHVCCSSGTLPDFSPKPNDDGSCATTTVGDGESCSTIAAANSLTEKDIDVFNQKTWGWTGCKNIFKDSVICISKGSPPMPAEVSDAQCGPQVPGTKAPKDMDKLADLNPCPLNACCNTFGHCGTTAEFCTDTNTGAPGTAKVGTNGCISHCGTKIVKGTAPSEFRSIGYYEGYQFKRDCLYQDVTQVDHSKYTHLHFGFADISTDYEISINDKSTNYQFHNFKYISGPKKIVGFGGWDFSTQESTYQIFRQGTNAANRKTLATNIANFVKEHNLDGVDIDWEYPSAPDIPGVPSGDKSEGNNFLAFLVVLKNLLGDKSVSIAAPGSYWYLKGFPIAKISKVVDYIVFMTYDLHGQWDAGNPNAQPGCDDGSCLRSHVNMTETRESLSLITKAGVDSGKVVVGVSSYGRSFQMADADCDGPLCKFTGSRLSSNAEKADCTDTAGYISNAEINQLLKHNSSRVNKHYVDTHSNSNIMIYDDTNWVAYMSPEIRASRTKMYESLGMGGTVNWATDLEEFNDAPDDFDDWHGMILQMKSGVITSRGAGSRSGNWTKIGCDNEYSRETPYWSSTTRWNQLDAAHAWSDLIADWKAYRSKDSSSNGQTFSQFMVYLLGGPSNAECGSIGDQSSCRQALSCSELTATEKWGAAAELIWNSFVKINTMHVELKDALVTDAALVIDNSLPHLENTFAPVPPEKNDNWLNTLLGLVALGVPTVGGKFFDSVLVKIPALKAKTSTSQDHYKAVFNALLTGPVTIGTNMKPSATPDDWTIEKQAEFSSYMGQSMKGWEVIFTQDLKDLFDGSDKSIERLTSIISDAGVLDGIENDKPYPDKSKRKDKDDDDVKSTKEQRENVEAGILTSFWAYSIPAVWQASGHHPFIIDTGRSCDDKDGDKYTKDLKSACYQKRLYQLGDPDGKSHPCKKNCGFPGGCTCPDTAFSSPHGVGELDGSKTWGNLTVDDIIIGSVKTYKQNGNENGGGKADATDSGTFNALRNSDITTPGFMRLPVCSESLARESWENADSTDATRDKEGFPCNNDNGKSYCTTSKSTYVKETSGGSPLIEDCLALVKKIQGTKKYWDKPIERQFGIVGSGTCTFGITGKGRKGNANEKVGAQDVVDIIRYAAKHWGAGETRMGGKGTMQCDGNIKRQKVNWAIYKK</sequence>
<dbReference type="InterPro" id="IPR036779">
    <property type="entry name" value="LysM_dom_sf"/>
</dbReference>
<evidence type="ECO:0000256" key="3">
    <source>
        <dbReference type="ARBA" id="ARBA00012729"/>
    </source>
</evidence>
<feature type="disulfide bond" evidence="11">
    <location>
        <begin position="265"/>
        <end position="277"/>
    </location>
</feature>
<protein>
    <recommendedName>
        <fullName evidence="3">chitinase</fullName>
        <ecNumber evidence="3">3.2.1.14</ecNumber>
    </recommendedName>
</protein>
<dbReference type="InterPro" id="IPR053214">
    <property type="entry name" value="LysM12-like"/>
</dbReference>
<comment type="caution">
    <text evidence="11">Lacks conserved residue(s) required for the propagation of feature annotation.</text>
</comment>
<dbReference type="SUPFAM" id="SSF54556">
    <property type="entry name" value="Chitinase insertion domain"/>
    <property type="match status" value="1"/>
</dbReference>
<dbReference type="InterPro" id="IPR001223">
    <property type="entry name" value="Glyco_hydro18_cat"/>
</dbReference>
<feature type="region of interest" description="Disordered" evidence="13">
    <location>
        <begin position="976"/>
        <end position="1002"/>
    </location>
</feature>
<keyword evidence="11" id="KW-1015">Disulfide bond</keyword>
<dbReference type="PROSITE" id="PS50941">
    <property type="entry name" value="CHIT_BIND_I_2"/>
    <property type="match status" value="1"/>
</dbReference>
<dbReference type="GO" id="GO:0006032">
    <property type="term" value="P:chitin catabolic process"/>
    <property type="evidence" value="ECO:0007669"/>
    <property type="project" value="UniProtKB-KW"/>
</dbReference>
<dbReference type="InterPro" id="IPR029070">
    <property type="entry name" value="Chitinase_insertion_sf"/>
</dbReference>
<dbReference type="SMART" id="SM00636">
    <property type="entry name" value="Glyco_18"/>
    <property type="match status" value="1"/>
</dbReference>
<evidence type="ECO:0000259" key="16">
    <source>
        <dbReference type="PROSITE" id="PS51910"/>
    </source>
</evidence>
<dbReference type="Pfam" id="PF00187">
    <property type="entry name" value="Chitin_bind_1"/>
    <property type="match status" value="1"/>
</dbReference>
<dbReference type="CDD" id="cd00035">
    <property type="entry name" value="ChtBD1"/>
    <property type="match status" value="1"/>
</dbReference>
<keyword evidence="9 12" id="KW-0326">Glycosidase</keyword>
<keyword evidence="4 11" id="KW-0147">Chitin-binding</keyword>
<proteinExistence type="inferred from homology"/>
<dbReference type="Gene3D" id="3.20.20.80">
    <property type="entry name" value="Glycosidases"/>
    <property type="match status" value="1"/>
</dbReference>
<dbReference type="SMART" id="SM00270">
    <property type="entry name" value="ChtBD1"/>
    <property type="match status" value="1"/>
</dbReference>
<evidence type="ECO:0000256" key="12">
    <source>
        <dbReference type="RuleBase" id="RU000489"/>
    </source>
</evidence>
<dbReference type="SUPFAM" id="SSF51445">
    <property type="entry name" value="(Trans)glycosidases"/>
    <property type="match status" value="1"/>
</dbReference>
<comment type="similarity">
    <text evidence="2">Belongs to the glycosyl hydrolase 18 family. Chitinase class V subfamily.</text>
</comment>
<evidence type="ECO:0000256" key="11">
    <source>
        <dbReference type="PROSITE-ProRule" id="PRU00261"/>
    </source>
</evidence>
<evidence type="ECO:0000256" key="10">
    <source>
        <dbReference type="ARBA" id="ARBA00023326"/>
    </source>
</evidence>
<dbReference type="Proteomes" id="UP001147695">
    <property type="component" value="Unassembled WGS sequence"/>
</dbReference>
<comment type="caution">
    <text evidence="17">The sequence shown here is derived from an EMBL/GenBank/DDBJ whole genome shotgun (WGS) entry which is preliminary data.</text>
</comment>
<dbReference type="Gene3D" id="3.10.50.10">
    <property type="match status" value="1"/>
</dbReference>
<evidence type="ECO:0000256" key="1">
    <source>
        <dbReference type="ARBA" id="ARBA00000822"/>
    </source>
</evidence>
<dbReference type="Gene3D" id="3.30.60.10">
    <property type="entry name" value="Endochitinase-like"/>
    <property type="match status" value="1"/>
</dbReference>
<name>A0A9W9QHX7_PENBR</name>
<keyword evidence="5 12" id="KW-0378">Hydrolase</keyword>
<dbReference type="CDD" id="cd02878">
    <property type="entry name" value="GH18_zymocin_alpha"/>
    <property type="match status" value="1"/>
</dbReference>
<dbReference type="PROSITE" id="PS51782">
    <property type="entry name" value="LYSM"/>
    <property type="match status" value="2"/>
</dbReference>
<gene>
    <name evidence="17" type="ORF">N7452_005036</name>
</gene>
<dbReference type="InterPro" id="IPR017853">
    <property type="entry name" value="GH"/>
</dbReference>
<evidence type="ECO:0000256" key="6">
    <source>
        <dbReference type="ARBA" id="ARBA00023024"/>
    </source>
</evidence>
<dbReference type="InterPro" id="IPR018392">
    <property type="entry name" value="LysM"/>
</dbReference>
<dbReference type="Pfam" id="PF01476">
    <property type="entry name" value="LysM"/>
    <property type="match status" value="2"/>
</dbReference>
<keyword evidence="8" id="KW-0119">Carbohydrate metabolism</keyword>
<dbReference type="GO" id="GO:0008061">
    <property type="term" value="F:chitin binding"/>
    <property type="evidence" value="ECO:0007669"/>
    <property type="project" value="UniProtKB-UniRule"/>
</dbReference>
<dbReference type="SUPFAM" id="SSF57016">
    <property type="entry name" value="Plant lectins/antimicrobial peptides"/>
    <property type="match status" value="1"/>
</dbReference>
<evidence type="ECO:0000256" key="4">
    <source>
        <dbReference type="ARBA" id="ARBA00022669"/>
    </source>
</evidence>
<accession>A0A9W9QHX7</accession>
<evidence type="ECO:0000256" key="5">
    <source>
        <dbReference type="ARBA" id="ARBA00022801"/>
    </source>
</evidence>
<dbReference type="PROSITE" id="PS01095">
    <property type="entry name" value="GH18_1"/>
    <property type="match status" value="1"/>
</dbReference>
<dbReference type="GO" id="GO:0008843">
    <property type="term" value="F:endochitinase activity"/>
    <property type="evidence" value="ECO:0007669"/>
    <property type="project" value="UniProtKB-EC"/>
</dbReference>
<evidence type="ECO:0000256" key="9">
    <source>
        <dbReference type="ARBA" id="ARBA00023295"/>
    </source>
</evidence>
<evidence type="ECO:0000259" key="14">
    <source>
        <dbReference type="PROSITE" id="PS50941"/>
    </source>
</evidence>
<dbReference type="Gene3D" id="3.10.350.10">
    <property type="entry name" value="LysM domain"/>
    <property type="match status" value="3"/>
</dbReference>
<dbReference type="EC" id="3.2.1.14" evidence="3"/>
<dbReference type="InterPro" id="IPR011583">
    <property type="entry name" value="Chitinase_II/V-like_cat"/>
</dbReference>
<dbReference type="PROSITE" id="PS51910">
    <property type="entry name" value="GH18_2"/>
    <property type="match status" value="1"/>
</dbReference>
<keyword evidence="7" id="KW-0843">Virulence</keyword>
<keyword evidence="10" id="KW-0624">Polysaccharide degradation</keyword>
<feature type="disulfide bond" evidence="11">
    <location>
        <begin position="270"/>
        <end position="284"/>
    </location>
</feature>
<evidence type="ECO:0000259" key="15">
    <source>
        <dbReference type="PROSITE" id="PS51782"/>
    </source>
</evidence>
<dbReference type="InterPro" id="IPR029226">
    <property type="entry name" value="Ecp2-like"/>
</dbReference>
<keyword evidence="6" id="KW-0146">Chitin degradation</keyword>
<feature type="domain" description="GH18" evidence="16">
    <location>
        <begin position="319"/>
        <end position="691"/>
    </location>
</feature>
<evidence type="ECO:0000256" key="13">
    <source>
        <dbReference type="SAM" id="MobiDB-lite"/>
    </source>
</evidence>
<feature type="domain" description="Chitin-binding type-1" evidence="14">
    <location>
        <begin position="240"/>
        <end position="308"/>
    </location>
</feature>
<dbReference type="GO" id="GO:0000272">
    <property type="term" value="P:polysaccharide catabolic process"/>
    <property type="evidence" value="ECO:0007669"/>
    <property type="project" value="UniProtKB-KW"/>
</dbReference>
<evidence type="ECO:0000313" key="17">
    <source>
        <dbReference type="EMBL" id="KAJ5338308.1"/>
    </source>
</evidence>
<dbReference type="InterPro" id="IPR036861">
    <property type="entry name" value="Endochitinase-like_sf"/>
</dbReference>
<feature type="domain" description="LysM" evidence="15">
    <location>
        <begin position="115"/>
        <end position="160"/>
    </location>
</feature>
<dbReference type="PANTHER" id="PTHR47700:SF1">
    <property type="entry name" value="CHITINASE"/>
    <property type="match status" value="1"/>
</dbReference>
<reference evidence="17" key="1">
    <citation type="submission" date="2022-12" db="EMBL/GenBank/DDBJ databases">
        <authorList>
            <person name="Petersen C."/>
        </authorList>
    </citation>
    <scope>NUCLEOTIDE SEQUENCE</scope>
    <source>
        <strain evidence="17">IBT 35673</strain>
    </source>
</reference>
<dbReference type="InterPro" id="IPR001579">
    <property type="entry name" value="Glyco_hydro_18_chit_AS"/>
</dbReference>
<dbReference type="Pfam" id="PF00704">
    <property type="entry name" value="Glyco_hydro_18"/>
    <property type="match status" value="1"/>
</dbReference>
<dbReference type="EMBL" id="JAPZBQ010000003">
    <property type="protein sequence ID" value="KAJ5338308.1"/>
    <property type="molecule type" value="Genomic_DNA"/>
</dbReference>
<reference evidence="17" key="2">
    <citation type="journal article" date="2023" name="IMA Fungus">
        <title>Comparative genomic study of the Penicillium genus elucidates a diverse pangenome and 15 lateral gene transfer events.</title>
        <authorList>
            <person name="Petersen C."/>
            <person name="Sorensen T."/>
            <person name="Nielsen M.R."/>
            <person name="Sondergaard T.E."/>
            <person name="Sorensen J.L."/>
            <person name="Fitzpatrick D.A."/>
            <person name="Frisvad J.C."/>
            <person name="Nielsen K.L."/>
        </authorList>
    </citation>
    <scope>NUCLEOTIDE SEQUENCE</scope>
    <source>
        <strain evidence="17">IBT 35673</strain>
    </source>
</reference>